<dbReference type="SUPFAM" id="SSF81340">
    <property type="entry name" value="Clc chloride channel"/>
    <property type="match status" value="1"/>
</dbReference>
<dbReference type="GO" id="GO:0015108">
    <property type="term" value="F:chloride transmembrane transporter activity"/>
    <property type="evidence" value="ECO:0007669"/>
    <property type="project" value="InterPro"/>
</dbReference>
<comment type="caution">
    <text evidence="7">The sequence shown here is derived from an EMBL/GenBank/DDBJ whole genome shotgun (WGS) entry which is preliminary data.</text>
</comment>
<feature type="transmembrane region" description="Helical" evidence="6">
    <location>
        <begin position="294"/>
        <end position="314"/>
    </location>
</feature>
<feature type="transmembrane region" description="Helical" evidence="6">
    <location>
        <begin position="217"/>
        <end position="237"/>
    </location>
</feature>
<comment type="subcellular location">
    <subcellularLocation>
        <location evidence="1">Membrane</location>
        <topology evidence="1">Multi-pass membrane protein</topology>
    </subcellularLocation>
</comment>
<evidence type="ECO:0000256" key="6">
    <source>
        <dbReference type="SAM" id="Phobius"/>
    </source>
</evidence>
<evidence type="ECO:0000256" key="2">
    <source>
        <dbReference type="ARBA" id="ARBA00022692"/>
    </source>
</evidence>
<feature type="transmembrane region" description="Helical" evidence="6">
    <location>
        <begin position="87"/>
        <end position="103"/>
    </location>
</feature>
<feature type="transmembrane region" description="Helical" evidence="6">
    <location>
        <begin position="180"/>
        <end position="205"/>
    </location>
</feature>
<feature type="transmembrane region" description="Helical" evidence="6">
    <location>
        <begin position="249"/>
        <end position="273"/>
    </location>
</feature>
<dbReference type="PANTHER" id="PTHR43427:SF12">
    <property type="entry name" value="CHLORIDE TRANSPORTER"/>
    <property type="match status" value="1"/>
</dbReference>
<proteinExistence type="predicted"/>
<dbReference type="Pfam" id="PF00654">
    <property type="entry name" value="Voltage_CLC"/>
    <property type="match status" value="1"/>
</dbReference>
<dbReference type="OrthoDB" id="9767361at2"/>
<feature type="transmembrane region" description="Helical" evidence="6">
    <location>
        <begin position="412"/>
        <end position="433"/>
    </location>
</feature>
<reference evidence="7 8" key="1">
    <citation type="submission" date="2017-07" db="EMBL/GenBank/DDBJ databases">
        <title>Paenibacillus herberti R33 genome sequencing and assembly.</title>
        <authorList>
            <person name="Su W."/>
        </authorList>
    </citation>
    <scope>NUCLEOTIDE SEQUENCE [LARGE SCALE GENOMIC DNA]</scope>
    <source>
        <strain evidence="7 8">R33</strain>
    </source>
</reference>
<dbReference type="AlphaFoldDB" id="A0A229NWJ7"/>
<dbReference type="PANTHER" id="PTHR43427">
    <property type="entry name" value="CHLORIDE CHANNEL PROTEIN CLC-E"/>
    <property type="match status" value="1"/>
</dbReference>
<feature type="compositionally biased region" description="Low complexity" evidence="5">
    <location>
        <begin position="12"/>
        <end position="28"/>
    </location>
</feature>
<evidence type="ECO:0000313" key="8">
    <source>
        <dbReference type="Proteomes" id="UP000215145"/>
    </source>
</evidence>
<gene>
    <name evidence="7" type="ORF">CGZ75_14000</name>
</gene>
<dbReference type="GO" id="GO:0016020">
    <property type="term" value="C:membrane"/>
    <property type="evidence" value="ECO:0007669"/>
    <property type="project" value="UniProtKB-SubCell"/>
</dbReference>
<dbReference type="PRINTS" id="PR00762">
    <property type="entry name" value="CLCHANNEL"/>
</dbReference>
<evidence type="ECO:0000256" key="5">
    <source>
        <dbReference type="SAM" id="MobiDB-lite"/>
    </source>
</evidence>
<dbReference type="CDD" id="cd03682">
    <property type="entry name" value="ClC_sycA_like"/>
    <property type="match status" value="1"/>
</dbReference>
<sequence>MQVHQDKQLGDSASPSEASLASPSSSPSPESPKRSISHEGSKLFHTAVYLVKWLLLGSFVGLLAGSASALFLWSLDVATAARLQQPWLLYLLPVSGLLVGWLYREYGGSAGRGNNLILESIHEGRERIPLRMAPLVLVGTVLTHLTGGSAGREGTAVQMGGSLAWLAGTLTRSGPADRRILLMCGIAGGFGSVFGTPLAGAVFGLEVLAIGMFRHSALYPCLIAALVGDAVTRAWGISHAVYRIGEVPALSLSALAQAAIAAVLLGLVARLFIRSVHAVRATAARLIASTPLRAAAGGIAVILLTAAVGSRDYLGLSLPLMEASFQSAGSVDPLAWLWKLAFTALTLGAGFQGGEVTPLFVIGSTLGHAMAMILSLPAPLLAGLGLVGLFSASANTPLACFILGLELFGADAAVYLFVVSVISYLCSGHTGIYTSQRLVTRKDGRGDERVGDG</sequence>
<feature type="transmembrane region" description="Helical" evidence="6">
    <location>
        <begin position="366"/>
        <end position="392"/>
    </location>
</feature>
<evidence type="ECO:0000313" key="7">
    <source>
        <dbReference type="EMBL" id="OXM14095.1"/>
    </source>
</evidence>
<dbReference type="InterPro" id="IPR001807">
    <property type="entry name" value="ClC"/>
</dbReference>
<keyword evidence="8" id="KW-1185">Reference proteome</keyword>
<dbReference type="InterPro" id="IPR014743">
    <property type="entry name" value="Cl-channel_core"/>
</dbReference>
<name>A0A229NWJ7_9BACL</name>
<organism evidence="7 8">
    <name type="scientific">Paenibacillus herberti</name>
    <dbReference type="NCBI Taxonomy" id="1619309"/>
    <lineage>
        <taxon>Bacteria</taxon>
        <taxon>Bacillati</taxon>
        <taxon>Bacillota</taxon>
        <taxon>Bacilli</taxon>
        <taxon>Bacillales</taxon>
        <taxon>Paenibacillaceae</taxon>
        <taxon>Paenibacillus</taxon>
    </lineage>
</organism>
<feature type="transmembrane region" description="Helical" evidence="6">
    <location>
        <begin position="334"/>
        <end position="354"/>
    </location>
</feature>
<keyword evidence="2 6" id="KW-0812">Transmembrane</keyword>
<evidence type="ECO:0000256" key="3">
    <source>
        <dbReference type="ARBA" id="ARBA00022989"/>
    </source>
</evidence>
<dbReference type="EMBL" id="NMUQ01000002">
    <property type="protein sequence ID" value="OXM14095.1"/>
    <property type="molecule type" value="Genomic_DNA"/>
</dbReference>
<evidence type="ECO:0000256" key="1">
    <source>
        <dbReference type="ARBA" id="ARBA00004141"/>
    </source>
</evidence>
<feature type="region of interest" description="Disordered" evidence="5">
    <location>
        <begin position="1"/>
        <end position="37"/>
    </location>
</feature>
<keyword evidence="4 6" id="KW-0472">Membrane</keyword>
<feature type="transmembrane region" description="Helical" evidence="6">
    <location>
        <begin position="53"/>
        <end position="75"/>
    </location>
</feature>
<dbReference type="InterPro" id="IPR050368">
    <property type="entry name" value="ClC-type_chloride_channel"/>
</dbReference>
<keyword evidence="3 6" id="KW-1133">Transmembrane helix</keyword>
<dbReference type="Proteomes" id="UP000215145">
    <property type="component" value="Unassembled WGS sequence"/>
</dbReference>
<evidence type="ECO:0000256" key="4">
    <source>
        <dbReference type="ARBA" id="ARBA00023136"/>
    </source>
</evidence>
<accession>A0A229NWJ7</accession>
<dbReference type="Gene3D" id="1.10.3080.10">
    <property type="entry name" value="Clc chloride channel"/>
    <property type="match status" value="1"/>
</dbReference>
<protein>
    <submittedName>
        <fullName evidence="7">Voltage-gated chloride channel protein</fullName>
    </submittedName>
</protein>